<accession>A0A1L0BM17</accession>
<dbReference type="SUPFAM" id="SSF52058">
    <property type="entry name" value="L domain-like"/>
    <property type="match status" value="1"/>
</dbReference>
<gene>
    <name evidence="1" type="ORF">SAMEA4029009_CIC11G00000000059</name>
</gene>
<name>A0A1L0BM17_9ASCO</name>
<dbReference type="AlphaFoldDB" id="A0A1L0BM17"/>
<protein>
    <submittedName>
        <fullName evidence="1">CIC11C00000000059</fullName>
    </submittedName>
</protein>
<dbReference type="Proteomes" id="UP000182259">
    <property type="component" value="Chromosome II"/>
</dbReference>
<proteinExistence type="predicted"/>
<organism evidence="1 2">
    <name type="scientific">Sungouiella intermedia</name>
    <dbReference type="NCBI Taxonomy" id="45354"/>
    <lineage>
        <taxon>Eukaryota</taxon>
        <taxon>Fungi</taxon>
        <taxon>Dikarya</taxon>
        <taxon>Ascomycota</taxon>
        <taxon>Saccharomycotina</taxon>
        <taxon>Pichiomycetes</taxon>
        <taxon>Metschnikowiaceae</taxon>
        <taxon>Sungouiella</taxon>
    </lineage>
</organism>
<evidence type="ECO:0000313" key="2">
    <source>
        <dbReference type="Proteomes" id="UP000182259"/>
    </source>
</evidence>
<evidence type="ECO:0000313" key="1">
    <source>
        <dbReference type="EMBL" id="SGZ52471.1"/>
    </source>
</evidence>
<dbReference type="EMBL" id="LT635765">
    <property type="protein sequence ID" value="SGZ52471.1"/>
    <property type="molecule type" value="Genomic_DNA"/>
</dbReference>
<dbReference type="Gene3D" id="3.80.10.10">
    <property type="entry name" value="Ribonuclease Inhibitor"/>
    <property type="match status" value="1"/>
</dbReference>
<reference evidence="1 2" key="1">
    <citation type="submission" date="2016-10" db="EMBL/GenBank/DDBJ databases">
        <authorList>
            <person name="de Groot N.N."/>
        </authorList>
    </citation>
    <scope>NUCLEOTIDE SEQUENCE [LARGE SCALE GENOMIC DNA]</scope>
    <source>
        <strain evidence="1 2">PYCC 4715</strain>
    </source>
</reference>
<sequence length="586" mass="66249">MHNLWSLPEDISEIIIGFLPVQFLHFLLDELSNCPDFRSHPLLDPVVRGICRNRFILSELDESIGEVLKLANLHPATKCPIGVDFKFDSYNESETENFLLLLKDPFLHPLRDVHVLVEKDNFFQDGIYRFCLSTDILAPCMSELSLNFSSSTYKNFIDHIFLAMPTFSKLKKLLLTYSDSCQEYIRINIPDSVEHLHIDSNLVFPVCWPKSMNSLTYFQNVKCLDLSRCWNLESLELYQDNPDFSCVLPATLQHLSLSNTTSESLESMDLSTLPYLQSLRLALLPHLHTIAKVKFPVTLKSLEVDGCPIGHLESNLKAFGLILNLSLIATHLNAEILELVCFTELEKLTLADSRLKALPDLSHLSNLQELIILDSSMTTLLGSCLPGNLEKLSVTSRNTFTVLNLPSLHSLTLQNVYLDHIQFPSSLEELTLSHTSISKENFSSQRTSFQNFQFPQSLRLLSITRSPWIVNGLNLPSSLTDLSLRGNSLHSLKEIHIPHIKKLDVSENDLAAINCNHLPPTLRDLRISKEMIPENSSDPKTSLGTFGLLCENTDAFPESLNMMDAGGKDLHVFYSDISHREVFVCR</sequence>
<dbReference type="InterPro" id="IPR032675">
    <property type="entry name" value="LRR_dom_sf"/>
</dbReference>